<comment type="subcellular location">
    <subcellularLocation>
        <location evidence="1">Membrane</location>
    </subcellularLocation>
</comment>
<dbReference type="GO" id="GO:0006508">
    <property type="term" value="P:proteolysis"/>
    <property type="evidence" value="ECO:0007669"/>
    <property type="project" value="UniProtKB-KW"/>
</dbReference>
<sequence>MKKIIPVVLVIAALIILGSSTYSVSEDEAILISQFGKVQYVEDKPGLHFKVPFIQSTKSIYTANILYDIPTSDVITSDKKSMIADNYVTWYVSDPVKYYQTLNAVQGRADERIEAAVYNATKKTISSMTQDEIIASRGSALTKKITEESNSDISQYGITIGKAEIKALDLPEDNKNAVYERMISERNNIAAGYKAQGDADAQKIKNETDKQVTVTVAEAKKQADVLEGEGESEYMRILSEAYNDPAKASFYNFVRSLDSLDSLVGDDNVIILDQNSELGRILNGSLF</sequence>
<dbReference type="Proteomes" id="UP000766246">
    <property type="component" value="Unassembled WGS sequence"/>
</dbReference>
<dbReference type="CDD" id="cd03405">
    <property type="entry name" value="SPFH_HflC"/>
    <property type="match status" value="1"/>
</dbReference>
<keyword evidence="8" id="KW-0378">Hydrolase</keyword>
<dbReference type="GO" id="GO:0008233">
    <property type="term" value="F:peptidase activity"/>
    <property type="evidence" value="ECO:0007669"/>
    <property type="project" value="UniProtKB-KW"/>
</dbReference>
<dbReference type="Gene3D" id="3.30.479.30">
    <property type="entry name" value="Band 7 domain"/>
    <property type="match status" value="1"/>
</dbReference>
<dbReference type="PIRSF" id="PIRSF005651">
    <property type="entry name" value="HflC"/>
    <property type="match status" value="1"/>
</dbReference>
<evidence type="ECO:0000256" key="4">
    <source>
        <dbReference type="ARBA" id="ARBA00022989"/>
    </source>
</evidence>
<evidence type="ECO:0000256" key="2">
    <source>
        <dbReference type="ARBA" id="ARBA00007862"/>
    </source>
</evidence>
<keyword evidence="3" id="KW-0812">Transmembrane</keyword>
<dbReference type="EMBL" id="SVER01000012">
    <property type="protein sequence ID" value="MBE5919362.1"/>
    <property type="molecule type" value="Genomic_DNA"/>
</dbReference>
<accession>A0A927UCF7</accession>
<evidence type="ECO:0000256" key="6">
    <source>
        <dbReference type="PIRNR" id="PIRNR005651"/>
    </source>
</evidence>
<keyword evidence="5" id="KW-0472">Membrane</keyword>
<gene>
    <name evidence="8" type="ORF">E7272_05890</name>
</gene>
<evidence type="ECO:0000256" key="5">
    <source>
        <dbReference type="ARBA" id="ARBA00023136"/>
    </source>
</evidence>
<evidence type="ECO:0000313" key="8">
    <source>
        <dbReference type="EMBL" id="MBE5919362.1"/>
    </source>
</evidence>
<dbReference type="PANTHER" id="PTHR42911">
    <property type="entry name" value="MODULATOR OF FTSH PROTEASE HFLC"/>
    <property type="match status" value="1"/>
</dbReference>
<dbReference type="AlphaFoldDB" id="A0A927UCF7"/>
<organism evidence="8 9">
    <name type="scientific">Pseudobutyrivibrio ruminis</name>
    <dbReference type="NCBI Taxonomy" id="46206"/>
    <lineage>
        <taxon>Bacteria</taxon>
        <taxon>Bacillati</taxon>
        <taxon>Bacillota</taxon>
        <taxon>Clostridia</taxon>
        <taxon>Lachnospirales</taxon>
        <taxon>Lachnospiraceae</taxon>
        <taxon>Pseudobutyrivibrio</taxon>
    </lineage>
</organism>
<protein>
    <recommendedName>
        <fullName evidence="6">Protein HflC</fullName>
    </recommendedName>
</protein>
<dbReference type="Pfam" id="PF01145">
    <property type="entry name" value="Band_7"/>
    <property type="match status" value="1"/>
</dbReference>
<name>A0A927UCF7_9FIRM</name>
<evidence type="ECO:0000259" key="7">
    <source>
        <dbReference type="SMART" id="SM00244"/>
    </source>
</evidence>
<dbReference type="InterPro" id="IPR036013">
    <property type="entry name" value="Band_7/SPFH_dom_sf"/>
</dbReference>
<dbReference type="GO" id="GO:0016020">
    <property type="term" value="C:membrane"/>
    <property type="evidence" value="ECO:0007669"/>
    <property type="project" value="UniProtKB-SubCell"/>
</dbReference>
<dbReference type="SUPFAM" id="SSF117892">
    <property type="entry name" value="Band 7/SPFH domain"/>
    <property type="match status" value="1"/>
</dbReference>
<comment type="caution">
    <text evidence="8">The sequence shown here is derived from an EMBL/GenBank/DDBJ whole genome shotgun (WGS) entry which is preliminary data.</text>
</comment>
<comment type="function">
    <text evidence="6">HflC and HflK could regulate a protease.</text>
</comment>
<dbReference type="PANTHER" id="PTHR42911:SF1">
    <property type="entry name" value="MODULATOR OF FTSH PROTEASE HFLC"/>
    <property type="match status" value="1"/>
</dbReference>
<proteinExistence type="inferred from homology"/>
<dbReference type="InterPro" id="IPR010200">
    <property type="entry name" value="HflC"/>
</dbReference>
<reference evidence="8" key="1">
    <citation type="submission" date="2019-04" db="EMBL/GenBank/DDBJ databases">
        <title>Evolution of Biomass-Degrading Anaerobic Consortia Revealed by Metagenomics.</title>
        <authorList>
            <person name="Peng X."/>
        </authorList>
    </citation>
    <scope>NUCLEOTIDE SEQUENCE</scope>
    <source>
        <strain evidence="8">SIG311</strain>
    </source>
</reference>
<evidence type="ECO:0000256" key="1">
    <source>
        <dbReference type="ARBA" id="ARBA00004370"/>
    </source>
</evidence>
<feature type="domain" description="Band 7" evidence="7">
    <location>
        <begin position="19"/>
        <end position="182"/>
    </location>
</feature>
<keyword evidence="8" id="KW-0645">Protease</keyword>
<keyword evidence="4" id="KW-1133">Transmembrane helix</keyword>
<dbReference type="InterPro" id="IPR001107">
    <property type="entry name" value="Band_7"/>
</dbReference>
<evidence type="ECO:0000313" key="9">
    <source>
        <dbReference type="Proteomes" id="UP000766246"/>
    </source>
</evidence>
<evidence type="ECO:0000256" key="3">
    <source>
        <dbReference type="ARBA" id="ARBA00022692"/>
    </source>
</evidence>
<comment type="similarity">
    <text evidence="2 6">Belongs to the band 7/mec-2 family. HflC subfamily.</text>
</comment>
<dbReference type="SMART" id="SM00244">
    <property type="entry name" value="PHB"/>
    <property type="match status" value="1"/>
</dbReference>